<feature type="signal peptide" evidence="1">
    <location>
        <begin position="1"/>
        <end position="24"/>
    </location>
</feature>
<keyword evidence="1" id="KW-0732">Signal</keyword>
<evidence type="ECO:0000256" key="1">
    <source>
        <dbReference type="SAM" id="SignalP"/>
    </source>
</evidence>
<feature type="chain" id="PRO_5003854595" evidence="1">
    <location>
        <begin position="25"/>
        <end position="214"/>
    </location>
</feature>
<name>K1WQI0_MARBU</name>
<evidence type="ECO:0000313" key="3">
    <source>
        <dbReference type="Proteomes" id="UP000006753"/>
    </source>
</evidence>
<dbReference type="KEGG" id="mbe:MBM_06457"/>
<dbReference type="EMBL" id="JH921442">
    <property type="protein sequence ID" value="EKD15241.1"/>
    <property type="molecule type" value="Genomic_DNA"/>
</dbReference>
<organism evidence="2 3">
    <name type="scientific">Marssonina brunnea f. sp. multigermtubi (strain MB_m1)</name>
    <name type="common">Marssonina leaf spot fungus</name>
    <dbReference type="NCBI Taxonomy" id="1072389"/>
    <lineage>
        <taxon>Eukaryota</taxon>
        <taxon>Fungi</taxon>
        <taxon>Dikarya</taxon>
        <taxon>Ascomycota</taxon>
        <taxon>Pezizomycotina</taxon>
        <taxon>Leotiomycetes</taxon>
        <taxon>Helotiales</taxon>
        <taxon>Drepanopezizaceae</taxon>
        <taxon>Drepanopeziza</taxon>
    </lineage>
</organism>
<dbReference type="InParanoid" id="K1WQI0"/>
<dbReference type="eggNOG" id="ENOG502SUI0">
    <property type="taxonomic scope" value="Eukaryota"/>
</dbReference>
<dbReference type="OrthoDB" id="4540223at2759"/>
<keyword evidence="3" id="KW-1185">Reference proteome</keyword>
<protein>
    <submittedName>
        <fullName evidence="2">Uncharacterized protein</fullName>
    </submittedName>
</protein>
<dbReference type="Proteomes" id="UP000006753">
    <property type="component" value="Unassembled WGS sequence"/>
</dbReference>
<dbReference type="AlphaFoldDB" id="K1WQI0"/>
<sequence length="214" mass="23932">MMFSSQTTGSILLAAGLLFKIAQAEELIGYRAASEEEAKYINDEHRPHKQAKFDQGTLTQLGAGLHIVNSPASLSDARGTWYCAFKAEISEMKELDKVWIPIKNPQDEAPLWFSSEETIMTYVNSLIDDDADEALRLAYTSVANNPNELEMLLPIETLGDDDLDLWGECWQTKAEMQGKFNEIVDWKSWGNIAGNPGPLSPSRDLRALPRKLRA</sequence>
<dbReference type="InterPro" id="IPR045564">
    <property type="entry name" value="DUF5910"/>
</dbReference>
<reference evidence="2 3" key="1">
    <citation type="journal article" date="2012" name="BMC Genomics">
        <title>Sequencing the genome of Marssonina brunnea reveals fungus-poplar co-evolution.</title>
        <authorList>
            <person name="Zhu S."/>
            <person name="Cao Y.-Z."/>
            <person name="Jiang C."/>
            <person name="Tan B.-Y."/>
            <person name="Wang Z."/>
            <person name="Feng S."/>
            <person name="Zhang L."/>
            <person name="Su X.-H."/>
            <person name="Brejova B."/>
            <person name="Vinar T."/>
            <person name="Xu M."/>
            <person name="Wang M.-X."/>
            <person name="Zhang S.-G."/>
            <person name="Huang M.-R."/>
            <person name="Wu R."/>
            <person name="Zhou Y."/>
        </authorList>
    </citation>
    <scope>NUCLEOTIDE SEQUENCE [LARGE SCALE GENOMIC DNA]</scope>
    <source>
        <strain evidence="2 3">MB_m1</strain>
    </source>
</reference>
<accession>K1WQI0</accession>
<dbReference type="Pfam" id="PF19287">
    <property type="entry name" value="DUF5910"/>
    <property type="match status" value="1"/>
</dbReference>
<gene>
    <name evidence="2" type="ORF">MBM_06457</name>
</gene>
<dbReference type="HOGENOM" id="CLU_091777_0_0_1"/>
<proteinExistence type="predicted"/>
<dbReference type="GeneID" id="18762392"/>
<evidence type="ECO:0000313" key="2">
    <source>
        <dbReference type="EMBL" id="EKD15241.1"/>
    </source>
</evidence>